<dbReference type="EMBL" id="JAKOAV010000001">
    <property type="protein sequence ID" value="MDF9406976.1"/>
    <property type="molecule type" value="Genomic_DNA"/>
</dbReference>
<sequence length="145" mass="16572">MSLLFISLLMLAAGCFIYLVVNYYTVHKNTSMVIIVVKDQEPWVEGFIRKVFYLIRNTPWISIQVIDDGSCDCTLKILKRLQRRYYFELLCVKAGEIMELSGGANRFSNIKQYDVRGLTGKDLLRAPLFFRLSADGAGNFNALSK</sequence>
<keyword evidence="1" id="KW-0472">Membrane</keyword>
<dbReference type="Gene3D" id="3.90.550.10">
    <property type="entry name" value="Spore Coat Polysaccharide Biosynthesis Protein SpsA, Chain A"/>
    <property type="match status" value="1"/>
</dbReference>
<keyword evidence="1" id="KW-0812">Transmembrane</keyword>
<dbReference type="AlphaFoldDB" id="A0A9X4H0S1"/>
<feature type="transmembrane region" description="Helical" evidence="1">
    <location>
        <begin position="6"/>
        <end position="25"/>
    </location>
</feature>
<reference evidence="2" key="1">
    <citation type="submission" date="2022-02" db="EMBL/GenBank/DDBJ databases">
        <authorList>
            <person name="Leng L."/>
        </authorList>
    </citation>
    <scope>NUCLEOTIDE SEQUENCE</scope>
    <source>
        <strain evidence="2">JI</strain>
    </source>
</reference>
<evidence type="ECO:0000256" key="1">
    <source>
        <dbReference type="SAM" id="Phobius"/>
    </source>
</evidence>
<dbReference type="RefSeq" id="WP_277442121.1">
    <property type="nucleotide sequence ID" value="NZ_JAKOAV010000001.1"/>
</dbReference>
<name>A0A9X4H0S1_9FIRM</name>
<proteinExistence type="predicted"/>
<dbReference type="Proteomes" id="UP001154312">
    <property type="component" value="Unassembled WGS sequence"/>
</dbReference>
<evidence type="ECO:0000313" key="3">
    <source>
        <dbReference type="Proteomes" id="UP001154312"/>
    </source>
</evidence>
<comment type="caution">
    <text evidence="2">The sequence shown here is derived from an EMBL/GenBank/DDBJ whole genome shotgun (WGS) entry which is preliminary data.</text>
</comment>
<gene>
    <name evidence="2" type="ORF">L7E55_01135</name>
</gene>
<protein>
    <submittedName>
        <fullName evidence="2">Uncharacterized protein</fullName>
    </submittedName>
</protein>
<organism evidence="2 3">
    <name type="scientific">Pelotomaculum isophthalicicum JI</name>
    <dbReference type="NCBI Taxonomy" id="947010"/>
    <lineage>
        <taxon>Bacteria</taxon>
        <taxon>Bacillati</taxon>
        <taxon>Bacillota</taxon>
        <taxon>Clostridia</taxon>
        <taxon>Eubacteriales</taxon>
        <taxon>Desulfotomaculaceae</taxon>
        <taxon>Pelotomaculum</taxon>
    </lineage>
</organism>
<keyword evidence="1" id="KW-1133">Transmembrane helix</keyword>
<accession>A0A9X4H0S1</accession>
<dbReference type="InterPro" id="IPR029044">
    <property type="entry name" value="Nucleotide-diphossugar_trans"/>
</dbReference>
<evidence type="ECO:0000313" key="2">
    <source>
        <dbReference type="EMBL" id="MDF9406976.1"/>
    </source>
</evidence>
<keyword evidence="3" id="KW-1185">Reference proteome</keyword>